<evidence type="ECO:0000313" key="3">
    <source>
        <dbReference type="Proteomes" id="UP000789901"/>
    </source>
</evidence>
<keyword evidence="1" id="KW-0413">Isomerase</keyword>
<name>A0ABN7UPQ0_GIGMA</name>
<evidence type="ECO:0000313" key="2">
    <source>
        <dbReference type="EMBL" id="CAG8645544.1"/>
    </source>
</evidence>
<dbReference type="InterPro" id="IPR020094">
    <property type="entry name" value="TruA/RsuA/RluB/E/F_N"/>
</dbReference>
<dbReference type="PANTHER" id="PTHR11142:SF0">
    <property type="entry name" value="TRNA PSEUDOURIDINE SYNTHASE-LIKE 1"/>
    <property type="match status" value="1"/>
</dbReference>
<dbReference type="SUPFAM" id="SSF55120">
    <property type="entry name" value="Pseudouridine synthase"/>
    <property type="match status" value="1"/>
</dbReference>
<reference evidence="2 3" key="1">
    <citation type="submission" date="2021-06" db="EMBL/GenBank/DDBJ databases">
        <authorList>
            <person name="Kallberg Y."/>
            <person name="Tangrot J."/>
            <person name="Rosling A."/>
        </authorList>
    </citation>
    <scope>NUCLEOTIDE SEQUENCE [LARGE SCALE GENOMIC DNA]</scope>
    <source>
        <strain evidence="2 3">120-4 pot B 10/14</strain>
    </source>
</reference>
<keyword evidence="3" id="KW-1185">Reference proteome</keyword>
<proteinExistence type="predicted"/>
<dbReference type="InterPro" id="IPR020103">
    <property type="entry name" value="PsdUridine_synth_cat_dom_sf"/>
</dbReference>
<organism evidence="2 3">
    <name type="scientific">Gigaspora margarita</name>
    <dbReference type="NCBI Taxonomy" id="4874"/>
    <lineage>
        <taxon>Eukaryota</taxon>
        <taxon>Fungi</taxon>
        <taxon>Fungi incertae sedis</taxon>
        <taxon>Mucoromycota</taxon>
        <taxon>Glomeromycotina</taxon>
        <taxon>Glomeromycetes</taxon>
        <taxon>Diversisporales</taxon>
        <taxon>Gigasporaceae</taxon>
        <taxon>Gigaspora</taxon>
    </lineage>
</organism>
<comment type="caution">
    <text evidence="2">The sequence shown here is derived from an EMBL/GenBank/DDBJ whole genome shotgun (WGS) entry which is preliminary data.</text>
</comment>
<protein>
    <submittedName>
        <fullName evidence="2">25442_t:CDS:1</fullName>
    </submittedName>
</protein>
<accession>A0ABN7UPQ0</accession>
<dbReference type="Proteomes" id="UP000789901">
    <property type="component" value="Unassembled WGS sequence"/>
</dbReference>
<evidence type="ECO:0000256" key="1">
    <source>
        <dbReference type="ARBA" id="ARBA00023235"/>
    </source>
</evidence>
<dbReference type="PANTHER" id="PTHR11142">
    <property type="entry name" value="PSEUDOURIDYLATE SYNTHASE"/>
    <property type="match status" value="1"/>
</dbReference>
<dbReference type="InterPro" id="IPR020095">
    <property type="entry name" value="PsdUridine_synth_TruA_C"/>
</dbReference>
<dbReference type="EMBL" id="CAJVQB010004786">
    <property type="protein sequence ID" value="CAG8645544.1"/>
    <property type="molecule type" value="Genomic_DNA"/>
</dbReference>
<gene>
    <name evidence="2" type="ORF">GMARGA_LOCUS9076</name>
</gene>
<dbReference type="InterPro" id="IPR001406">
    <property type="entry name" value="PsdUridine_synth_TruA"/>
</dbReference>
<dbReference type="Gene3D" id="3.30.70.660">
    <property type="entry name" value="Pseudouridine synthase I, catalytic domain, C-terminal subdomain"/>
    <property type="match status" value="1"/>
</dbReference>
<dbReference type="Gene3D" id="3.30.70.580">
    <property type="entry name" value="Pseudouridine synthase I, catalytic domain, N-terminal subdomain"/>
    <property type="match status" value="1"/>
</dbReference>
<sequence>MVLEIEGIDNAQKCLQALQNGTITAFGGRFRGASYDKNAERIIKQVKRSLKEAIKRHAKGENINVDKVAVVPSSYYNWGVIIGVKKKREKLYFYLITVAYDGNDFAGKVFSKKINILATSRTDKGVHAREQKFTLRLDLSFSEERLFDLLKKVLGKYILVKKVQRVDNNFHPLRNVVSKEYRYFINTGRLNIWQKKYRWEYNLPLEVKELNRVLQIFQGKHNFFNYSYCRWQEREKTNTEREITSLKTIIGEVINCCEGKQTVNDLQEKLTNFNKKNYKYKNIAPAAGFKIINMENKYLIEVPPKEYCRIM</sequence>